<dbReference type="Pfam" id="PF00653">
    <property type="entry name" value="BIR"/>
    <property type="match status" value="2"/>
</dbReference>
<evidence type="ECO:0000256" key="3">
    <source>
        <dbReference type="SAM" id="MobiDB-lite"/>
    </source>
</evidence>
<reference evidence="4" key="1">
    <citation type="submission" date="2022-10" db="EMBL/GenBank/DDBJ databases">
        <title>Puccinia triticina Genome sequencing and assembly.</title>
        <authorList>
            <person name="Li C."/>
        </authorList>
    </citation>
    <scope>NUCLEOTIDE SEQUENCE</scope>
    <source>
        <strain evidence="4">Pt15</strain>
    </source>
</reference>
<feature type="compositionally biased region" description="Basic residues" evidence="3">
    <location>
        <begin position="489"/>
        <end position="499"/>
    </location>
</feature>
<evidence type="ECO:0000256" key="2">
    <source>
        <dbReference type="ARBA" id="ARBA00022833"/>
    </source>
</evidence>
<dbReference type="EMBL" id="CP110428">
    <property type="protein sequence ID" value="WAQ87787.1"/>
    <property type="molecule type" value="Genomic_DNA"/>
</dbReference>
<gene>
    <name evidence="4" type="ORF">PtA15_8A693</name>
</gene>
<dbReference type="GeneID" id="77813044"/>
<proteinExistence type="predicted"/>
<dbReference type="Gene3D" id="1.10.1170.10">
    <property type="entry name" value="Inhibitor Of Apoptosis Protein (2mihbC-IAP-1), Chain A"/>
    <property type="match status" value="2"/>
</dbReference>
<sequence>MDENISMAGLRLEFCSHAARVMSFKSKKTLPKASRWPHPQSFPLTAEVLASAGYFHDPADNEPDRTTCWMCGESMKGWAEDDDPWELHLTWSSKCPFARIALLEHQRDTQTPSWSDSPTHSWGPSQEWFPRGSTLIEARLATFGGPDGPWKHEGKNGVPTRLELARAGFHFTPNLFKKGRKFDVDDTTSCCYCHRSVTEWEVDDDPVSVHLKKGACIFFTAVQPTENAKKTNAKQAKKPPKNLDSGPSSSIKASAADSSVVELNGDSVIIEKSSRSKKKPSSTASSAVKTGRRVLASSISGAATAANESMAAEPEESVQLKPSRASRKAPPVSDVPRSPEPATEQTASKPPVALGKSTRLSRSTSKAASASTSNRSTTSHPAQRPRTRASSNASSTIDNATRQTINQTGDDQSQPQTEDEEVVAKPKKSQRQKKPVKPSQPSSALGSESEDYRPARQLNRSQNTMADKRELSTVGPGDESRVEEEITTKKTRVPGKKKAPLSQSLSRSEAPAQPAPKERMKSPEIGSPGAGESSTRPKALMPSLFPGFNPQAPQLYPTLLPIAAKIAGASAGPTSPGPGEKTHKLASSQKATSSRFPGFTPQAPPLDQLPAATVKRTGSTAGPTSPRPAGKSRPVVGGQEELPKKAAPETAGIDDLLEEYLAGEPGKLPEGWLPNPYNPSRPFPPLTAEEAQMPLNEYFAYRARQEEEAFAEWVELKMMQPWLQAVQRGQQAVQALVDLRKFRRTSHKNSRPKTSPPDKENVRHVAPGRQA</sequence>
<feature type="compositionally biased region" description="Pro residues" evidence="3">
    <location>
        <begin position="676"/>
        <end position="685"/>
    </location>
</feature>
<feature type="region of interest" description="Disordered" evidence="3">
    <location>
        <begin position="741"/>
        <end position="771"/>
    </location>
</feature>
<feature type="compositionally biased region" description="Low complexity" evidence="3">
    <location>
        <begin position="357"/>
        <end position="379"/>
    </location>
</feature>
<feature type="compositionally biased region" description="Low complexity" evidence="3">
    <location>
        <begin position="248"/>
        <end position="257"/>
    </location>
</feature>
<dbReference type="PANTHER" id="PTHR46771">
    <property type="entry name" value="DETERIN"/>
    <property type="match status" value="1"/>
</dbReference>
<dbReference type="CDD" id="cd00022">
    <property type="entry name" value="BIR"/>
    <property type="match status" value="1"/>
</dbReference>
<feature type="compositionally biased region" description="Polar residues" evidence="3">
    <location>
        <begin position="388"/>
        <end position="416"/>
    </location>
</feature>
<dbReference type="SUPFAM" id="SSF57924">
    <property type="entry name" value="Inhibitor of apoptosis (IAP) repeat"/>
    <property type="match status" value="2"/>
</dbReference>
<accession>A0ABY7CTK5</accession>
<dbReference type="RefSeq" id="XP_053023342.1">
    <property type="nucleotide sequence ID" value="XM_053172149.1"/>
</dbReference>
<evidence type="ECO:0000313" key="5">
    <source>
        <dbReference type="Proteomes" id="UP001164743"/>
    </source>
</evidence>
<evidence type="ECO:0000313" key="4">
    <source>
        <dbReference type="EMBL" id="WAQ87787.1"/>
    </source>
</evidence>
<dbReference type="InterPro" id="IPR001370">
    <property type="entry name" value="BIR_rpt"/>
</dbReference>
<feature type="region of interest" description="Disordered" evidence="3">
    <location>
        <begin position="305"/>
        <end position="546"/>
    </location>
</feature>
<dbReference type="SMART" id="SM00238">
    <property type="entry name" value="BIR"/>
    <property type="match status" value="2"/>
</dbReference>
<evidence type="ECO:0000256" key="1">
    <source>
        <dbReference type="ARBA" id="ARBA00022723"/>
    </source>
</evidence>
<protein>
    <recommendedName>
        <fullName evidence="6">Inhibitor of apoptosis repeat-containing protein</fullName>
    </recommendedName>
</protein>
<keyword evidence="5" id="KW-1185">Reference proteome</keyword>
<dbReference type="Proteomes" id="UP001164743">
    <property type="component" value="Chromosome 8A"/>
</dbReference>
<feature type="compositionally biased region" description="Basic residues" evidence="3">
    <location>
        <begin position="231"/>
        <end position="240"/>
    </location>
</feature>
<dbReference type="InterPro" id="IPR051190">
    <property type="entry name" value="Baculoviral_IAP"/>
</dbReference>
<dbReference type="PANTHER" id="PTHR46771:SF5">
    <property type="entry name" value="DETERIN"/>
    <property type="match status" value="1"/>
</dbReference>
<feature type="compositionally biased region" description="Polar residues" evidence="3">
    <location>
        <begin position="585"/>
        <end position="595"/>
    </location>
</feature>
<name>A0ABY7CTK5_9BASI</name>
<dbReference type="PROSITE" id="PS50143">
    <property type="entry name" value="BIR_REPEAT_2"/>
    <property type="match status" value="2"/>
</dbReference>
<feature type="compositionally biased region" description="Basic and acidic residues" evidence="3">
    <location>
        <begin position="478"/>
        <end position="488"/>
    </location>
</feature>
<keyword evidence="2" id="KW-0862">Zinc</keyword>
<evidence type="ECO:0008006" key="6">
    <source>
        <dbReference type="Google" id="ProtNLM"/>
    </source>
</evidence>
<feature type="compositionally biased region" description="Basic residues" evidence="3">
    <location>
        <begin position="425"/>
        <end position="436"/>
    </location>
</feature>
<feature type="region of interest" description="Disordered" evidence="3">
    <location>
        <begin position="568"/>
        <end position="650"/>
    </location>
</feature>
<feature type="region of interest" description="Disordered" evidence="3">
    <location>
        <begin position="667"/>
        <end position="687"/>
    </location>
</feature>
<feature type="compositionally biased region" description="Basic residues" evidence="3">
    <location>
        <begin position="741"/>
        <end position="751"/>
    </location>
</feature>
<organism evidence="4 5">
    <name type="scientific">Puccinia triticina</name>
    <dbReference type="NCBI Taxonomy" id="208348"/>
    <lineage>
        <taxon>Eukaryota</taxon>
        <taxon>Fungi</taxon>
        <taxon>Dikarya</taxon>
        <taxon>Basidiomycota</taxon>
        <taxon>Pucciniomycotina</taxon>
        <taxon>Pucciniomycetes</taxon>
        <taxon>Pucciniales</taxon>
        <taxon>Pucciniaceae</taxon>
        <taxon>Puccinia</taxon>
    </lineage>
</organism>
<feature type="region of interest" description="Disordered" evidence="3">
    <location>
        <begin position="228"/>
        <end position="257"/>
    </location>
</feature>
<feature type="region of interest" description="Disordered" evidence="3">
    <location>
        <begin position="271"/>
        <end position="290"/>
    </location>
</feature>
<keyword evidence="1" id="KW-0479">Metal-binding</keyword>
<feature type="compositionally biased region" description="Low complexity" evidence="3">
    <location>
        <begin position="568"/>
        <end position="579"/>
    </location>
</feature>